<feature type="region of interest" description="Disordered" evidence="3">
    <location>
        <begin position="1"/>
        <end position="44"/>
    </location>
</feature>
<evidence type="ECO:0000259" key="4">
    <source>
        <dbReference type="PROSITE" id="PS51279"/>
    </source>
</evidence>
<comment type="caution">
    <text evidence="5">The sequence shown here is derived from an EMBL/GenBank/DDBJ whole genome shotgun (WGS) entry which is preliminary data.</text>
</comment>
<name>A0A8E0VH63_9TREM</name>
<dbReference type="Proteomes" id="UP000728185">
    <property type="component" value="Unassembled WGS sequence"/>
</dbReference>
<evidence type="ECO:0000313" key="6">
    <source>
        <dbReference type="Proteomes" id="UP000728185"/>
    </source>
</evidence>
<sequence>VTERLVPNSCDSKARIPPTSAVVPPKKTENEPIKSSIPKLGLNTKSNLSNALQNLRSLSSAKPPKLTTLEKSRLDWQNFVRKEDLEDDLRAHNKGKQGYLERQAFVDRATEREYEYQKAQMKRKH</sequence>
<dbReference type="OrthoDB" id="445677at2759"/>
<evidence type="ECO:0000313" key="5">
    <source>
        <dbReference type="EMBL" id="KAA0193518.1"/>
    </source>
</evidence>
<protein>
    <recommendedName>
        <fullName evidence="1">Craniofacial development protein 1</fullName>
    </recommendedName>
    <alternativeName>
        <fullName evidence="2">Bucentaur</fullName>
    </alternativeName>
</protein>
<accession>A0A8E0VH63</accession>
<evidence type="ECO:0000256" key="2">
    <source>
        <dbReference type="ARBA" id="ARBA00030244"/>
    </source>
</evidence>
<organism evidence="5 6">
    <name type="scientific">Fasciolopsis buskii</name>
    <dbReference type="NCBI Taxonomy" id="27845"/>
    <lineage>
        <taxon>Eukaryota</taxon>
        <taxon>Metazoa</taxon>
        <taxon>Spiralia</taxon>
        <taxon>Lophotrochozoa</taxon>
        <taxon>Platyhelminthes</taxon>
        <taxon>Trematoda</taxon>
        <taxon>Digenea</taxon>
        <taxon>Plagiorchiida</taxon>
        <taxon>Echinostomata</taxon>
        <taxon>Echinostomatoidea</taxon>
        <taxon>Fasciolidae</taxon>
        <taxon>Fasciolopsis</taxon>
    </lineage>
</organism>
<dbReference type="AlphaFoldDB" id="A0A8E0VH63"/>
<feature type="non-terminal residue" evidence="5">
    <location>
        <position position="1"/>
    </location>
</feature>
<dbReference type="Pfam" id="PF07572">
    <property type="entry name" value="BCNT"/>
    <property type="match status" value="1"/>
</dbReference>
<dbReference type="EMBL" id="LUCM01004986">
    <property type="protein sequence ID" value="KAA0193518.1"/>
    <property type="molecule type" value="Genomic_DNA"/>
</dbReference>
<proteinExistence type="predicted"/>
<dbReference type="InterPro" id="IPR011421">
    <property type="entry name" value="BCNT-C"/>
</dbReference>
<reference evidence="5" key="1">
    <citation type="submission" date="2019-05" db="EMBL/GenBank/DDBJ databases">
        <title>Annotation for the trematode Fasciolopsis buski.</title>
        <authorList>
            <person name="Choi Y.-J."/>
        </authorList>
    </citation>
    <scope>NUCLEOTIDE SEQUENCE</scope>
    <source>
        <strain evidence="5">HT</strain>
        <tissue evidence="5">Whole worm</tissue>
    </source>
</reference>
<evidence type="ECO:0000256" key="1">
    <source>
        <dbReference type="ARBA" id="ARBA00019033"/>
    </source>
</evidence>
<dbReference type="PANTHER" id="PTHR48407:SF1">
    <property type="entry name" value="CRANIOFACIAL DEVELOPMENT PROTEIN 1"/>
    <property type="match status" value="1"/>
</dbReference>
<dbReference type="InterPro" id="IPR027124">
    <property type="entry name" value="Swc5/CFDP1/2"/>
</dbReference>
<evidence type="ECO:0000256" key="3">
    <source>
        <dbReference type="SAM" id="MobiDB-lite"/>
    </source>
</evidence>
<keyword evidence="6" id="KW-1185">Reference proteome</keyword>
<dbReference type="GO" id="GO:0000812">
    <property type="term" value="C:Swr1 complex"/>
    <property type="evidence" value="ECO:0007669"/>
    <property type="project" value="TreeGrafter"/>
</dbReference>
<dbReference type="PROSITE" id="PS51279">
    <property type="entry name" value="BCNT_C"/>
    <property type="match status" value="1"/>
</dbReference>
<feature type="domain" description="BCNT-C" evidence="4">
    <location>
        <begin position="46"/>
        <end position="125"/>
    </location>
</feature>
<dbReference type="PANTHER" id="PTHR48407">
    <property type="entry name" value="CRANIOFACIAL DEVELOPMENT PROTEIN 1"/>
    <property type="match status" value="1"/>
</dbReference>
<gene>
    <name evidence="5" type="ORF">FBUS_05107</name>
</gene>